<dbReference type="PANTHER" id="PTHR47670:SF1">
    <property type="entry name" value="ADENYLYLSULFATASE HINT3"/>
    <property type="match status" value="1"/>
</dbReference>
<reference evidence="1" key="1">
    <citation type="journal article" date="2017" name="Nature">
        <title>The genome of Chenopodium quinoa.</title>
        <authorList>
            <person name="Jarvis D.E."/>
            <person name="Ho Y.S."/>
            <person name="Lightfoot D.J."/>
            <person name="Schmoeckel S.M."/>
            <person name="Li B."/>
            <person name="Borm T.J.A."/>
            <person name="Ohyanagi H."/>
            <person name="Mineta K."/>
            <person name="Michell C.T."/>
            <person name="Saber N."/>
            <person name="Kharbatia N.M."/>
            <person name="Rupper R.R."/>
            <person name="Sharp A.R."/>
            <person name="Dally N."/>
            <person name="Boughton B.A."/>
            <person name="Woo Y.H."/>
            <person name="Gao G."/>
            <person name="Schijlen E.G.W.M."/>
            <person name="Guo X."/>
            <person name="Momin A.A."/>
            <person name="Negrao S."/>
            <person name="Al-Babili S."/>
            <person name="Gehring C."/>
            <person name="Roessner U."/>
            <person name="Jung C."/>
            <person name="Murphy K."/>
            <person name="Arold S.T."/>
            <person name="Gojobori T."/>
            <person name="van der Linden C.G."/>
            <person name="van Loo E.N."/>
            <person name="Jellen E.N."/>
            <person name="Maughan P.J."/>
            <person name="Tester M."/>
        </authorList>
    </citation>
    <scope>NUCLEOTIDE SEQUENCE [LARGE SCALE GENOMIC DNA]</scope>
    <source>
        <strain evidence="1">cv. PI 614886</strain>
    </source>
</reference>
<dbReference type="Gene3D" id="3.30.428.10">
    <property type="entry name" value="HIT-like"/>
    <property type="match status" value="1"/>
</dbReference>
<dbReference type="PANTHER" id="PTHR47670">
    <property type="entry name" value="ADENYLYLSULFATASE HINT3"/>
    <property type="match status" value="1"/>
</dbReference>
<sequence>MDYEAQRRIAVLCSHLCPSHFNSRNTHIVSTSNCSSESTTAQVQTRDLVKSPNSQDTCIFCQIIRGNSPAFKVIAAMCSKIPFISNAIKKATGCDSFNLVVNNGAAAGQVIFHSLRRLSVKLDEEAPHLVESIREHLLLAKNEEECKDQGSALAGNCRG</sequence>
<dbReference type="Gramene" id="AUR62001177-RA">
    <property type="protein sequence ID" value="AUR62001177-RA:cds"/>
    <property type="gene ID" value="AUR62001177"/>
</dbReference>
<dbReference type="GO" id="GO:0009150">
    <property type="term" value="P:purine ribonucleotide metabolic process"/>
    <property type="evidence" value="ECO:0007669"/>
    <property type="project" value="TreeGrafter"/>
</dbReference>
<dbReference type="OMA" id="FSHTHIH"/>
<reference evidence="1" key="2">
    <citation type="submission" date="2021-03" db="UniProtKB">
        <authorList>
            <consortium name="EnsemblPlants"/>
        </authorList>
    </citation>
    <scope>IDENTIFICATION</scope>
</reference>
<dbReference type="SUPFAM" id="SSF54197">
    <property type="entry name" value="HIT-like"/>
    <property type="match status" value="1"/>
</dbReference>
<dbReference type="InterPro" id="IPR036265">
    <property type="entry name" value="HIT-like_sf"/>
</dbReference>
<organism evidence="1 2">
    <name type="scientific">Chenopodium quinoa</name>
    <name type="common">Quinoa</name>
    <dbReference type="NCBI Taxonomy" id="63459"/>
    <lineage>
        <taxon>Eukaryota</taxon>
        <taxon>Viridiplantae</taxon>
        <taxon>Streptophyta</taxon>
        <taxon>Embryophyta</taxon>
        <taxon>Tracheophyta</taxon>
        <taxon>Spermatophyta</taxon>
        <taxon>Magnoliopsida</taxon>
        <taxon>eudicotyledons</taxon>
        <taxon>Gunneridae</taxon>
        <taxon>Pentapetalae</taxon>
        <taxon>Caryophyllales</taxon>
        <taxon>Chenopodiaceae</taxon>
        <taxon>Chenopodioideae</taxon>
        <taxon>Atripliceae</taxon>
        <taxon>Chenopodium</taxon>
    </lineage>
</organism>
<evidence type="ECO:0000313" key="1">
    <source>
        <dbReference type="EnsemblPlants" id="AUR62001177-RA:cds"/>
    </source>
</evidence>
<dbReference type="AlphaFoldDB" id="A0A803KQ71"/>
<evidence type="ECO:0000313" key="2">
    <source>
        <dbReference type="Proteomes" id="UP000596660"/>
    </source>
</evidence>
<proteinExistence type="predicted"/>
<dbReference type="EnsemblPlants" id="AUR62001177-RA">
    <property type="protein sequence ID" value="AUR62001177-RA:cds"/>
    <property type="gene ID" value="AUR62001177"/>
</dbReference>
<dbReference type="GO" id="GO:0047627">
    <property type="term" value="F:adenylylsulfatase activity"/>
    <property type="evidence" value="ECO:0007669"/>
    <property type="project" value="TreeGrafter"/>
</dbReference>
<dbReference type="GO" id="GO:0006790">
    <property type="term" value="P:sulfur compound metabolic process"/>
    <property type="evidence" value="ECO:0007669"/>
    <property type="project" value="TreeGrafter"/>
</dbReference>
<keyword evidence="2" id="KW-1185">Reference proteome</keyword>
<protein>
    <submittedName>
        <fullName evidence="1">Uncharacterized protein</fullName>
    </submittedName>
</protein>
<accession>A0A803KQ71</accession>
<dbReference type="Proteomes" id="UP000596660">
    <property type="component" value="Unplaced"/>
</dbReference>
<name>A0A803KQ71_CHEQI</name>